<dbReference type="GO" id="GO:0016757">
    <property type="term" value="F:glycosyltransferase activity"/>
    <property type="evidence" value="ECO:0007669"/>
    <property type="project" value="UniProtKB-KW"/>
</dbReference>
<reference evidence="2 3" key="1">
    <citation type="submission" date="2024-03" db="EMBL/GenBank/DDBJ databases">
        <title>Novel species of the genus Variovorax.</title>
        <authorList>
            <person name="Liu Q."/>
            <person name="Xin Y.-H."/>
        </authorList>
    </citation>
    <scope>NUCLEOTIDE SEQUENCE [LARGE SCALE GENOMIC DNA]</scope>
    <source>
        <strain evidence="2 3">KACC 18899</strain>
    </source>
</reference>
<sequence>MQYKDRRDAGRRLAGALDAWRGRSDVLVLALPRGGVPVAWEVAHALGAPLDVLVVRKLGFPGQEEFAMGAIASGGIRVMSETEGAWPVSERQLEAIVAREQAELERRERRYRAGRPPLEMAGRVLILVDDGLATGATMSAAVKAARTANPARIVVAVPVASVEAVQSVGALADEVVCPFTPEHFRAVGLWYADFAQTSDEEVDRLLSGSA</sequence>
<feature type="domain" description="Phosphoribosyltransferase" evidence="1">
    <location>
        <begin position="9"/>
        <end position="161"/>
    </location>
</feature>
<evidence type="ECO:0000313" key="3">
    <source>
        <dbReference type="Proteomes" id="UP001365846"/>
    </source>
</evidence>
<dbReference type="SUPFAM" id="SSF53271">
    <property type="entry name" value="PRTase-like"/>
    <property type="match status" value="1"/>
</dbReference>
<keyword evidence="2" id="KW-0328">Glycosyltransferase</keyword>
<organism evidence="2 3">
    <name type="scientific">Variovorax ureilyticus</name>
    <dbReference type="NCBI Taxonomy" id="1836198"/>
    <lineage>
        <taxon>Bacteria</taxon>
        <taxon>Pseudomonadati</taxon>
        <taxon>Pseudomonadota</taxon>
        <taxon>Betaproteobacteria</taxon>
        <taxon>Burkholderiales</taxon>
        <taxon>Comamonadaceae</taxon>
        <taxon>Variovorax</taxon>
    </lineage>
</organism>
<proteinExistence type="predicted"/>
<dbReference type="EMBL" id="JBBKZU010000010">
    <property type="protein sequence ID" value="MEJ8813887.1"/>
    <property type="molecule type" value="Genomic_DNA"/>
</dbReference>
<evidence type="ECO:0000313" key="2">
    <source>
        <dbReference type="EMBL" id="MEJ8813887.1"/>
    </source>
</evidence>
<evidence type="ECO:0000259" key="1">
    <source>
        <dbReference type="Pfam" id="PF00156"/>
    </source>
</evidence>
<keyword evidence="2" id="KW-0808">Transferase</keyword>
<dbReference type="Gene3D" id="3.40.50.2020">
    <property type="match status" value="1"/>
</dbReference>
<dbReference type="Pfam" id="PF00156">
    <property type="entry name" value="Pribosyltran"/>
    <property type="match status" value="1"/>
</dbReference>
<comment type="caution">
    <text evidence="2">The sequence shown here is derived from an EMBL/GenBank/DDBJ whole genome shotgun (WGS) entry which is preliminary data.</text>
</comment>
<dbReference type="InterPro" id="IPR029057">
    <property type="entry name" value="PRTase-like"/>
</dbReference>
<gene>
    <name evidence="2" type="ORF">WKW77_22565</name>
</gene>
<keyword evidence="3" id="KW-1185">Reference proteome</keyword>
<protein>
    <submittedName>
        <fullName evidence="2">Phosphoribosyltransferase family protein</fullName>
    </submittedName>
</protein>
<accession>A0ABU8VL88</accession>
<dbReference type="Gene3D" id="3.30.1310.20">
    <property type="entry name" value="PRTase-like"/>
    <property type="match status" value="1"/>
</dbReference>
<dbReference type="InterPro" id="IPR000836">
    <property type="entry name" value="PRTase_dom"/>
</dbReference>
<dbReference type="RefSeq" id="WP_340359110.1">
    <property type="nucleotide sequence ID" value="NZ_JBBKZU010000010.1"/>
</dbReference>
<dbReference type="Proteomes" id="UP001365846">
    <property type="component" value="Unassembled WGS sequence"/>
</dbReference>
<dbReference type="CDD" id="cd06223">
    <property type="entry name" value="PRTases_typeI"/>
    <property type="match status" value="1"/>
</dbReference>
<name>A0ABU8VL88_9BURK</name>